<reference evidence="2 3" key="1">
    <citation type="submission" date="2018-03" db="EMBL/GenBank/DDBJ databases">
        <authorList>
            <person name="Guldener U."/>
        </authorList>
    </citation>
    <scope>NUCLEOTIDE SEQUENCE [LARGE SCALE GENOMIC DNA]</scope>
    <source>
        <strain evidence="2 3">NBRC100155</strain>
    </source>
</reference>
<proteinExistence type="predicted"/>
<evidence type="ECO:0000256" key="1">
    <source>
        <dbReference type="SAM" id="SignalP"/>
    </source>
</evidence>
<name>A0A5C3ECD2_9BASI</name>
<sequence length="149" mass="16692">MTVLRQLLFLAFGLIILAFGVSGSNWDNAEPPRAERVDASRRTQEALDEDMAMHAYSKYASVHKEQHAVFRPYTTHLSEYKHISDLEAEALRLGQQKGILYIGRTRAGKNWTANTLLFDSHPTNGSTRAKDELGGQDCAGFLEARSPRN</sequence>
<accession>A0A5C3ECD2</accession>
<evidence type="ECO:0000313" key="3">
    <source>
        <dbReference type="Proteomes" id="UP000324022"/>
    </source>
</evidence>
<feature type="signal peptide" evidence="1">
    <location>
        <begin position="1"/>
        <end position="23"/>
    </location>
</feature>
<evidence type="ECO:0000313" key="2">
    <source>
        <dbReference type="EMBL" id="SPO27321.1"/>
    </source>
</evidence>
<feature type="chain" id="PRO_5022688992" evidence="1">
    <location>
        <begin position="24"/>
        <end position="149"/>
    </location>
</feature>
<dbReference type="Proteomes" id="UP000324022">
    <property type="component" value="Unassembled WGS sequence"/>
</dbReference>
<gene>
    <name evidence="2" type="ORF">UTRI_10438</name>
</gene>
<organism evidence="2 3">
    <name type="scientific">Ustilago trichophora</name>
    <dbReference type="NCBI Taxonomy" id="86804"/>
    <lineage>
        <taxon>Eukaryota</taxon>
        <taxon>Fungi</taxon>
        <taxon>Dikarya</taxon>
        <taxon>Basidiomycota</taxon>
        <taxon>Ustilaginomycotina</taxon>
        <taxon>Ustilaginomycetes</taxon>
        <taxon>Ustilaginales</taxon>
        <taxon>Ustilaginaceae</taxon>
        <taxon>Ustilago</taxon>
    </lineage>
</organism>
<keyword evidence="3" id="KW-1185">Reference proteome</keyword>
<keyword evidence="1" id="KW-0732">Signal</keyword>
<protein>
    <submittedName>
        <fullName evidence="2">Uncharacterized protein</fullName>
    </submittedName>
</protein>
<dbReference type="EMBL" id="OOIN01000017">
    <property type="protein sequence ID" value="SPO27321.1"/>
    <property type="molecule type" value="Genomic_DNA"/>
</dbReference>
<dbReference type="AlphaFoldDB" id="A0A5C3ECD2"/>